<dbReference type="EMBL" id="FOZN01000002">
    <property type="protein sequence ID" value="SFS08287.1"/>
    <property type="molecule type" value="Genomic_DNA"/>
</dbReference>
<comment type="caution">
    <text evidence="4">The sequence shown here is derived from an EMBL/GenBank/DDBJ whole genome shotgun (WGS) entry which is preliminary data.</text>
</comment>
<dbReference type="SUPFAM" id="SSF55961">
    <property type="entry name" value="Bet v1-like"/>
    <property type="match status" value="1"/>
</dbReference>
<proteinExistence type="inferred from homology"/>
<dbReference type="SUPFAM" id="SSF51735">
    <property type="entry name" value="NAD(P)-binding Rossmann-fold domains"/>
    <property type="match status" value="1"/>
</dbReference>
<protein>
    <recommendedName>
        <fullName evidence="6">TIGR01777 family protein</fullName>
    </recommendedName>
</protein>
<dbReference type="NCBIfam" id="TIGR01777">
    <property type="entry name" value="yfcH"/>
    <property type="match status" value="1"/>
</dbReference>
<dbReference type="Gene3D" id="3.30.530.20">
    <property type="match status" value="1"/>
</dbReference>
<sequence>MPREAACGEAHGCGAYGRAMGIQHWSTIEAPIDEVFAWHARPGALQRMLPPWLPGRVRREAASLADGRAELALPGGQVWAAQHDPSGYREGRAFVDERVGDGFDSAALAAVRWRHEHRFEPVTLVAGGEGTRVHDIVDAPVGSQLLRPMFVYRHRQLADDIARHHELASAPMTIAITGSSGLVGTALAAFLTTGGHEVVRLVRREAEEGERRWDPAAPSPELLEGVDAVVHLAGASIFGRFDDQHRHRIRSSRIGPTARLAELAAASGVRAFVSASAIGRYGADRGDALLTEGSGAGAGFLAEVVEEWEAETSAAADAGVRAVQVRTGLVQAARGGMLQVLRPIYAAGLGGPLAGGAHWQSWIALDDLVDIYARALTDDRLEGPGNAVAPEPVRQRQFAAALAAALHRPALLPTPSLGPRVLLGHQGMQELALADQRVLPAKLAALGHRWRHPQLEDALRHQLGRQLEAGRP</sequence>
<gene>
    <name evidence="4" type="ORF">SAMN04487783_1077</name>
</gene>
<dbReference type="InterPro" id="IPR001509">
    <property type="entry name" value="Epimerase_deHydtase"/>
</dbReference>
<evidence type="ECO:0000313" key="4">
    <source>
        <dbReference type="EMBL" id="SFS08287.1"/>
    </source>
</evidence>
<evidence type="ECO:0008006" key="6">
    <source>
        <dbReference type="Google" id="ProtNLM"/>
    </source>
</evidence>
<dbReference type="Gene3D" id="3.40.50.720">
    <property type="entry name" value="NAD(P)-binding Rossmann-like Domain"/>
    <property type="match status" value="1"/>
</dbReference>
<accession>A0AA94KZ83</accession>
<dbReference type="PANTHER" id="PTHR11092">
    <property type="entry name" value="SUGAR NUCLEOTIDE EPIMERASE RELATED"/>
    <property type="match status" value="1"/>
</dbReference>
<feature type="domain" description="NAD-dependent epimerase/dehydratase" evidence="2">
    <location>
        <begin position="174"/>
        <end position="380"/>
    </location>
</feature>
<dbReference type="InterPro" id="IPR010099">
    <property type="entry name" value="SDR39U1"/>
</dbReference>
<evidence type="ECO:0000259" key="3">
    <source>
        <dbReference type="Pfam" id="PF08338"/>
    </source>
</evidence>
<dbReference type="Pfam" id="PF08338">
    <property type="entry name" value="DUF1731"/>
    <property type="match status" value="1"/>
</dbReference>
<reference evidence="4 5" key="1">
    <citation type="submission" date="2016-10" db="EMBL/GenBank/DDBJ databases">
        <authorList>
            <person name="Varghese N."/>
            <person name="Submissions S."/>
        </authorList>
    </citation>
    <scope>NUCLEOTIDE SEQUENCE [LARGE SCALE GENOMIC DNA]</scope>
    <source>
        <strain evidence="4 5">IAM 15147</strain>
    </source>
</reference>
<dbReference type="AlphaFoldDB" id="A0AA94KZ83"/>
<keyword evidence="5" id="KW-1185">Reference proteome</keyword>
<dbReference type="Pfam" id="PF01370">
    <property type="entry name" value="Epimerase"/>
    <property type="match status" value="1"/>
</dbReference>
<dbReference type="CDD" id="cd07820">
    <property type="entry name" value="SRPBCC_3"/>
    <property type="match status" value="1"/>
</dbReference>
<dbReference type="InterPro" id="IPR036291">
    <property type="entry name" value="NAD(P)-bd_dom_sf"/>
</dbReference>
<organism evidence="4 5">
    <name type="scientific">Agrococcus baldri</name>
    <dbReference type="NCBI Taxonomy" id="153730"/>
    <lineage>
        <taxon>Bacteria</taxon>
        <taxon>Bacillati</taxon>
        <taxon>Actinomycetota</taxon>
        <taxon>Actinomycetes</taxon>
        <taxon>Micrococcales</taxon>
        <taxon>Microbacteriaceae</taxon>
        <taxon>Agrococcus</taxon>
    </lineage>
</organism>
<dbReference type="InterPro" id="IPR013549">
    <property type="entry name" value="DUF1731"/>
</dbReference>
<evidence type="ECO:0000256" key="1">
    <source>
        <dbReference type="ARBA" id="ARBA00009353"/>
    </source>
</evidence>
<dbReference type="InterPro" id="IPR023393">
    <property type="entry name" value="START-like_dom_sf"/>
</dbReference>
<evidence type="ECO:0000259" key="2">
    <source>
        <dbReference type="Pfam" id="PF01370"/>
    </source>
</evidence>
<dbReference type="Proteomes" id="UP000198506">
    <property type="component" value="Unassembled WGS sequence"/>
</dbReference>
<dbReference type="PANTHER" id="PTHR11092:SF0">
    <property type="entry name" value="EPIMERASE FAMILY PROTEIN SDR39U1"/>
    <property type="match status" value="1"/>
</dbReference>
<name>A0AA94KZ83_9MICO</name>
<evidence type="ECO:0000313" key="5">
    <source>
        <dbReference type="Proteomes" id="UP000198506"/>
    </source>
</evidence>
<feature type="domain" description="DUF1731" evidence="3">
    <location>
        <begin position="414"/>
        <end position="461"/>
    </location>
</feature>
<comment type="similarity">
    <text evidence="1">Belongs to the NAD(P)-dependent epimerase/dehydratase family. SDR39U1 subfamily.</text>
</comment>